<comment type="similarity">
    <text evidence="3">Belongs to the disease resistance NB-LRR family.</text>
</comment>
<comment type="function">
    <text evidence="1">Confers resistance to late blight (Phytophthora infestans) races carrying the avirulence gene Avr1. Resistance proteins guard the plant against pathogens that contain an appropriate avirulence protein via an indirect interaction with this avirulence protein. That triggers a defense system including the hypersensitive response, which restricts the pathogen growth.</text>
</comment>
<evidence type="ECO:0000259" key="12">
    <source>
        <dbReference type="Pfam" id="PF00931"/>
    </source>
</evidence>
<evidence type="ECO:0000256" key="11">
    <source>
        <dbReference type="SAM" id="MobiDB-lite"/>
    </source>
</evidence>
<evidence type="ECO:0000256" key="6">
    <source>
        <dbReference type="ARBA" id="ARBA00022667"/>
    </source>
</evidence>
<keyword evidence="4" id="KW-0963">Cytoplasm</keyword>
<dbReference type="SUPFAM" id="SSF52058">
    <property type="entry name" value="L domain-like"/>
    <property type="match status" value="1"/>
</dbReference>
<protein>
    <submittedName>
        <fullName evidence="14">Uncharacterized protein</fullName>
    </submittedName>
</protein>
<dbReference type="PRINTS" id="PR00364">
    <property type="entry name" value="DISEASERSIST"/>
</dbReference>
<evidence type="ECO:0000256" key="4">
    <source>
        <dbReference type="ARBA" id="ARBA00022490"/>
    </source>
</evidence>
<evidence type="ECO:0000313" key="15">
    <source>
        <dbReference type="Proteomes" id="UP001630127"/>
    </source>
</evidence>
<gene>
    <name evidence="14" type="ORF">ACH5RR_030232</name>
</gene>
<dbReference type="FunFam" id="1.10.10.10:FF:000322">
    <property type="entry name" value="Probable disease resistance protein At1g63360"/>
    <property type="match status" value="1"/>
</dbReference>
<dbReference type="CDD" id="cd14798">
    <property type="entry name" value="RX-CC_like"/>
    <property type="match status" value="1"/>
</dbReference>
<dbReference type="PANTHER" id="PTHR23155">
    <property type="entry name" value="DISEASE RESISTANCE PROTEIN RP"/>
    <property type="match status" value="1"/>
</dbReference>
<keyword evidence="7" id="KW-0677">Repeat</keyword>
<dbReference type="Pfam" id="PF00931">
    <property type="entry name" value="NB-ARC"/>
    <property type="match status" value="1"/>
</dbReference>
<feature type="domain" description="Disease resistance protein winged helix" evidence="13">
    <location>
        <begin position="1079"/>
        <end position="1148"/>
    </location>
</feature>
<dbReference type="Proteomes" id="UP001630127">
    <property type="component" value="Unassembled WGS sequence"/>
</dbReference>
<keyword evidence="10" id="KW-0067">ATP-binding</keyword>
<keyword evidence="6" id="KW-0381">Hypersensitive response</keyword>
<feature type="region of interest" description="Disordered" evidence="11">
    <location>
        <begin position="1313"/>
        <end position="1335"/>
    </location>
</feature>
<evidence type="ECO:0000259" key="13">
    <source>
        <dbReference type="Pfam" id="PF23559"/>
    </source>
</evidence>
<dbReference type="InterPro" id="IPR036388">
    <property type="entry name" value="WH-like_DNA-bd_sf"/>
</dbReference>
<evidence type="ECO:0000256" key="2">
    <source>
        <dbReference type="ARBA" id="ARBA00004496"/>
    </source>
</evidence>
<evidence type="ECO:0000313" key="14">
    <source>
        <dbReference type="EMBL" id="KAL3510831.1"/>
    </source>
</evidence>
<evidence type="ECO:0000256" key="3">
    <source>
        <dbReference type="ARBA" id="ARBA00008894"/>
    </source>
</evidence>
<dbReference type="GO" id="GO:0009626">
    <property type="term" value="P:plant-type hypersensitive response"/>
    <property type="evidence" value="ECO:0007669"/>
    <property type="project" value="UniProtKB-KW"/>
</dbReference>
<feature type="compositionally biased region" description="Basic and acidic residues" evidence="11">
    <location>
        <begin position="1314"/>
        <end position="1331"/>
    </location>
</feature>
<dbReference type="InterPro" id="IPR042197">
    <property type="entry name" value="Apaf_helical"/>
</dbReference>
<name>A0ABD2YU01_9GENT</name>
<evidence type="ECO:0000256" key="8">
    <source>
        <dbReference type="ARBA" id="ARBA00022741"/>
    </source>
</evidence>
<evidence type="ECO:0000256" key="5">
    <source>
        <dbReference type="ARBA" id="ARBA00022614"/>
    </source>
</evidence>
<keyword evidence="5" id="KW-0433">Leucine-rich repeat</keyword>
<keyword evidence="9" id="KW-0611">Plant defense</keyword>
<evidence type="ECO:0000256" key="7">
    <source>
        <dbReference type="ARBA" id="ARBA00022737"/>
    </source>
</evidence>
<dbReference type="InterPro" id="IPR002182">
    <property type="entry name" value="NB-ARC"/>
</dbReference>
<organism evidence="14 15">
    <name type="scientific">Cinchona calisaya</name>
    <dbReference type="NCBI Taxonomy" id="153742"/>
    <lineage>
        <taxon>Eukaryota</taxon>
        <taxon>Viridiplantae</taxon>
        <taxon>Streptophyta</taxon>
        <taxon>Embryophyta</taxon>
        <taxon>Tracheophyta</taxon>
        <taxon>Spermatophyta</taxon>
        <taxon>Magnoliopsida</taxon>
        <taxon>eudicotyledons</taxon>
        <taxon>Gunneridae</taxon>
        <taxon>Pentapetalae</taxon>
        <taxon>asterids</taxon>
        <taxon>lamiids</taxon>
        <taxon>Gentianales</taxon>
        <taxon>Rubiaceae</taxon>
        <taxon>Cinchonoideae</taxon>
        <taxon>Cinchoneae</taxon>
        <taxon>Cinchona</taxon>
    </lineage>
</organism>
<comment type="caution">
    <text evidence="14">The sequence shown here is derived from an EMBL/GenBank/DDBJ whole genome shotgun (WGS) entry which is preliminary data.</text>
</comment>
<dbReference type="InterPro" id="IPR032675">
    <property type="entry name" value="LRR_dom_sf"/>
</dbReference>
<comment type="subcellular location">
    <subcellularLocation>
        <location evidence="2">Cytoplasm</location>
    </subcellularLocation>
</comment>
<dbReference type="InterPro" id="IPR027417">
    <property type="entry name" value="P-loop_NTPase"/>
</dbReference>
<evidence type="ECO:0000256" key="10">
    <source>
        <dbReference type="ARBA" id="ARBA00022840"/>
    </source>
</evidence>
<dbReference type="InterPro" id="IPR038005">
    <property type="entry name" value="RX-like_CC"/>
</dbReference>
<feature type="domain" description="NB-ARC" evidence="12">
    <location>
        <begin position="803"/>
        <end position="993"/>
    </location>
</feature>
<dbReference type="Gene3D" id="3.40.50.300">
    <property type="entry name" value="P-loop containing nucleotide triphosphate hydrolases"/>
    <property type="match status" value="1"/>
</dbReference>
<accession>A0ABD2YU01</accession>
<evidence type="ECO:0000256" key="1">
    <source>
        <dbReference type="ARBA" id="ARBA00002074"/>
    </source>
</evidence>
<dbReference type="Pfam" id="PF23559">
    <property type="entry name" value="WHD_DRP"/>
    <property type="match status" value="1"/>
</dbReference>
<proteinExistence type="inferred from homology"/>
<dbReference type="GO" id="GO:0005524">
    <property type="term" value="F:ATP binding"/>
    <property type="evidence" value="ECO:0007669"/>
    <property type="project" value="UniProtKB-KW"/>
</dbReference>
<dbReference type="GO" id="GO:0005737">
    <property type="term" value="C:cytoplasm"/>
    <property type="evidence" value="ECO:0007669"/>
    <property type="project" value="UniProtKB-SubCell"/>
</dbReference>
<dbReference type="SUPFAM" id="SSF52540">
    <property type="entry name" value="P-loop containing nucleoside triphosphate hydrolases"/>
    <property type="match status" value="1"/>
</dbReference>
<dbReference type="PANTHER" id="PTHR23155:SF1152">
    <property type="entry name" value="AAA+ ATPASE DOMAIN-CONTAINING PROTEIN"/>
    <property type="match status" value="1"/>
</dbReference>
<dbReference type="Gene3D" id="3.80.10.10">
    <property type="entry name" value="Ribonuclease Inhibitor"/>
    <property type="match status" value="1"/>
</dbReference>
<keyword evidence="8" id="KW-0547">Nucleotide-binding</keyword>
<dbReference type="Gene3D" id="1.10.8.430">
    <property type="entry name" value="Helical domain of apoptotic protease-activating factors"/>
    <property type="match status" value="1"/>
</dbReference>
<dbReference type="InterPro" id="IPR058922">
    <property type="entry name" value="WHD_DRP"/>
</dbReference>
<dbReference type="Gene3D" id="1.10.10.10">
    <property type="entry name" value="Winged helix-like DNA-binding domain superfamily/Winged helix DNA-binding domain"/>
    <property type="match status" value="1"/>
</dbReference>
<dbReference type="InterPro" id="IPR044974">
    <property type="entry name" value="Disease_R_plants"/>
</dbReference>
<sequence length="1560" mass="179962">MAHHVDDFLSQLESLESFRDQTVSVKEKIHHLKLELRFLKTFFNFTGQLFLKDGYLKFSSERVRDVVAIAASDIQQASVKSLGQRAIYHLVSDASTKITAVKRNVRAVYRVALRLQRPSAFTSNEPVLKLFDSVLQNLQDLLNFKAGCNDILKKQIETLDEKFRFLKIFLWFREHGSMENELLKDLSTRVKTVGDTTACLSYFCWVDKMDENTMGSMNCKLAGLLDMINPLTREIEEIGFRYWKASTSLGSQTAMPVQAVEQFVDFLLENLTASMKDQKKRLYEGLTYLIKYLTDPPQEFRNEEELRLTHTKAVARQAGYLIYSFHVLEIRDDMFKDKESVLPKLIEKVKIITAEACLVKLLRHGLGLKQWGILLEGLIFLRKSLIDPTKEYLGNWLADISEMAKDAEILISSFNTDSLKKDEVVGANFPLLVLLQKIKLVKVQVLLMQLLNQKHPMKDQLVTLHESLKFLITFLKEPPMEYLEDEKWILTQIDIVTAKVEAFIKKFPVQEITESMISKLNHAHYELLEMIKLVKAEAFLMQQVGHKDSPVKDEMQTLHLGLRILRTFHRSQQEEHNMDRENILAQTEAVFTEAATLVCSLCESKKEEDIEMEINNLLLKINVVTKEIGRAYDHFSLSSWSNCPRTDGLGFIDRLIRNLQELLNYKAPSISRVECQIEIIHLHFKFVRKSLDEYSDLHYEHDGGKNLQESVIQLAYEAEYIINSFLVQDYPVWFHLLQFFDIIEKVKLIRRKVEKLVDEKRHRGSKVRNVSLQADNAQSDENTVYPEEEAKSNGKSTVVGFNDEADKIREKLIHGSKQLGIVSIVGMAGQGKTTLATKVYDDSNVCLYFNIRAWCYVSGRYQKKKMLLNILRNMSANKDNEKSGEDLAEELGQIDSDFGDDDKSKEELADELRKRLLRHTYLIVMDDVWNIEAWDLLRECIPENQNNGSRILVTSRYANLFNEDESNCFTHHLRRLEDEESWELLKKEVFDGEKPPTKLLRVGRKIAKSCEGLPLAVTLIAGFLRTKEQTEGCWNDVARSLASTYADKSVLGKYKRILEHSFKDLSFYLKPCFLYLGTFLEGTEIPVYKLIWLWIAEGFVCKNKSEHSEKVAEGYLMDLIRRNLIKSTEERSKGGVKACSVHDILREFCRAKAKEENFFQLISECRRSSTSDGLDFLYRLCIDSKQEHFIASQDKPSDPRLCSLLFSAARQTHSLGGDEVFFIFQSFKLLRVLDLGSFTIGGFPSGIEDLVLLRFLALWMDSSHIPPSIAKLHDLETFLLRQSRGEVELPDSFWSMVSLRHVHIRNRASLGHQDNGRHDFGDREKDHEKASSKNTKLDNLQSFSTPCLFYGEHMKKRMKKLPNLLKLRCTFMDTWDPVKNCILFPELSFLTELESLKVSYHGSVKDLSDQLNLSNLGKIFPVNLKKLTLTKFRMPWKYISEIGKLKNLEVLKLLFKAFDGQQWKMEEGEFLKLKFLKLESLNIVEWSASEDNVSNLEQLVLKDCKQLQKIPSCLETAENLKLIEVQGCTSAVSQSVEEIKEAQLQDNNEIKVNIDNPARH</sequence>
<evidence type="ECO:0000256" key="9">
    <source>
        <dbReference type="ARBA" id="ARBA00022821"/>
    </source>
</evidence>
<dbReference type="EMBL" id="JBJUIK010000012">
    <property type="protein sequence ID" value="KAL3510831.1"/>
    <property type="molecule type" value="Genomic_DNA"/>
</dbReference>
<keyword evidence="15" id="KW-1185">Reference proteome</keyword>
<reference evidence="14 15" key="1">
    <citation type="submission" date="2024-11" db="EMBL/GenBank/DDBJ databases">
        <title>A near-complete genome assembly of Cinchona calisaya.</title>
        <authorList>
            <person name="Lian D.C."/>
            <person name="Zhao X.W."/>
            <person name="Wei L."/>
        </authorList>
    </citation>
    <scope>NUCLEOTIDE SEQUENCE [LARGE SCALE GENOMIC DNA]</scope>
    <source>
        <tissue evidence="14">Nenye</tissue>
    </source>
</reference>